<dbReference type="InterPro" id="IPR010982">
    <property type="entry name" value="Lambda_DNA-bd_dom_sf"/>
</dbReference>
<dbReference type="Gene3D" id="3.30.450.180">
    <property type="match status" value="1"/>
</dbReference>
<dbReference type="Pfam" id="PF17765">
    <property type="entry name" value="MLTR_LBD"/>
    <property type="match status" value="1"/>
</dbReference>
<feature type="domain" description="MmyB-like transcription regulator ligand binding" evidence="1">
    <location>
        <begin position="101"/>
        <end position="262"/>
    </location>
</feature>
<evidence type="ECO:0000313" key="2">
    <source>
        <dbReference type="EMBL" id="KRK39427.1"/>
    </source>
</evidence>
<sequence>MNEQVLGHFLRYKRTHAVLAHFPVTAKRKRRTPGLTRDEVAAWANVSVDWYSRIEQGRAGVTPSGAVLANLGQVLQFSQAEMDYVFNLIGLTSPLTHHTEVAATTLAFIDAQLPTPALIMDQQFTILAANASYQALFGPLTTALQNNWLWRTFHQAQFRTGLTEWAHYAAYATAVFRQYYSLAPESPFWYQVYTSIKADPIFNQTWAALTVTDFKTQPLLFNLPNYGELYLLETVLQLPATEQYVVFENAGDAATLAKLKSLATAT</sequence>
<protein>
    <submittedName>
        <fullName evidence="2">XRE family transcriptional regulator</fullName>
    </submittedName>
</protein>
<proteinExistence type="predicted"/>
<dbReference type="GO" id="GO:0003677">
    <property type="term" value="F:DNA binding"/>
    <property type="evidence" value="ECO:0007669"/>
    <property type="project" value="InterPro"/>
</dbReference>
<reference evidence="2 3" key="1">
    <citation type="journal article" date="2015" name="Genome Announc.">
        <title>Expanding the biotechnology potential of lactobacilli through comparative genomics of 213 strains and associated genera.</title>
        <authorList>
            <person name="Sun Z."/>
            <person name="Harris H.M."/>
            <person name="McCann A."/>
            <person name="Guo C."/>
            <person name="Argimon S."/>
            <person name="Zhang W."/>
            <person name="Yang X."/>
            <person name="Jeffery I.B."/>
            <person name="Cooney J.C."/>
            <person name="Kagawa T.F."/>
            <person name="Liu W."/>
            <person name="Song Y."/>
            <person name="Salvetti E."/>
            <person name="Wrobel A."/>
            <person name="Rasinkangas P."/>
            <person name="Parkhill J."/>
            <person name="Rea M.C."/>
            <person name="O'Sullivan O."/>
            <person name="Ritari J."/>
            <person name="Douillard F.P."/>
            <person name="Paul Ross R."/>
            <person name="Yang R."/>
            <person name="Briner A.E."/>
            <person name="Felis G.E."/>
            <person name="de Vos W.M."/>
            <person name="Barrangou R."/>
            <person name="Klaenhammer T.R."/>
            <person name="Caufield P.W."/>
            <person name="Cui Y."/>
            <person name="Zhang H."/>
            <person name="O'Toole P.W."/>
        </authorList>
    </citation>
    <scope>NUCLEOTIDE SEQUENCE [LARGE SCALE GENOMIC DNA]</scope>
    <source>
        <strain evidence="2 3">DSM 20003</strain>
    </source>
</reference>
<dbReference type="OrthoDB" id="5346389at2"/>
<dbReference type="EMBL" id="AZDA01000043">
    <property type="protein sequence ID" value="KRK39427.1"/>
    <property type="molecule type" value="Genomic_DNA"/>
</dbReference>
<dbReference type="RefSeq" id="WP_057904226.1">
    <property type="nucleotide sequence ID" value="NZ_AZDA01000043.1"/>
</dbReference>
<dbReference type="PANTHER" id="PTHR35010">
    <property type="entry name" value="BLL4672 PROTEIN-RELATED"/>
    <property type="match status" value="1"/>
</dbReference>
<dbReference type="InterPro" id="IPR041413">
    <property type="entry name" value="MLTR_LBD"/>
</dbReference>
<dbReference type="SUPFAM" id="SSF47413">
    <property type="entry name" value="lambda repressor-like DNA-binding domains"/>
    <property type="match status" value="1"/>
</dbReference>
<dbReference type="Proteomes" id="UP000051461">
    <property type="component" value="Unassembled WGS sequence"/>
</dbReference>
<dbReference type="Gene3D" id="1.10.260.40">
    <property type="entry name" value="lambda repressor-like DNA-binding domains"/>
    <property type="match status" value="1"/>
</dbReference>
<keyword evidence="3" id="KW-1185">Reference proteome</keyword>
<evidence type="ECO:0000259" key="1">
    <source>
        <dbReference type="Pfam" id="PF17765"/>
    </source>
</evidence>
<dbReference type="InterPro" id="IPR001387">
    <property type="entry name" value="Cro/C1-type_HTH"/>
</dbReference>
<name>A0A0R1H4C9_9LACO</name>
<gene>
    <name evidence="2" type="ORF">FC07_GL002394</name>
</gene>
<dbReference type="CDD" id="cd00093">
    <property type="entry name" value="HTH_XRE"/>
    <property type="match status" value="1"/>
</dbReference>
<comment type="caution">
    <text evidence="2">The sequence shown here is derived from an EMBL/GenBank/DDBJ whole genome shotgun (WGS) entry which is preliminary data.</text>
</comment>
<evidence type="ECO:0000313" key="3">
    <source>
        <dbReference type="Proteomes" id="UP000051461"/>
    </source>
</evidence>
<accession>A0A0R1H4C9</accession>
<dbReference type="PATRIC" id="fig|1423726.3.peg.2486"/>
<dbReference type="Pfam" id="PF13560">
    <property type="entry name" value="HTH_31"/>
    <property type="match status" value="1"/>
</dbReference>
<dbReference type="STRING" id="1423726.FC07_GL002394"/>
<dbReference type="AlphaFoldDB" id="A0A0R1H4C9"/>
<organism evidence="2 3">
    <name type="scientific">Loigolactobacillus bifermentans DSM 20003</name>
    <dbReference type="NCBI Taxonomy" id="1423726"/>
    <lineage>
        <taxon>Bacteria</taxon>
        <taxon>Bacillati</taxon>
        <taxon>Bacillota</taxon>
        <taxon>Bacilli</taxon>
        <taxon>Lactobacillales</taxon>
        <taxon>Lactobacillaceae</taxon>
        <taxon>Loigolactobacillus</taxon>
    </lineage>
</organism>